<sequence>MPSHKKYKYSRNFKNDAGNHFLSPYISYMILTDSVLQTLKWISIFA</sequence>
<dbReference type="Proteomes" id="UP001242368">
    <property type="component" value="Unassembled WGS sequence"/>
</dbReference>
<reference evidence="2" key="1">
    <citation type="journal article" date="2019" name="Int. J. Syst. Evol. Microbiol.">
        <title>The Global Catalogue of Microorganisms (GCM) 10K type strain sequencing project: providing services to taxonomists for standard genome sequencing and annotation.</title>
        <authorList>
            <consortium name="The Broad Institute Genomics Platform"/>
            <consortium name="The Broad Institute Genome Sequencing Center for Infectious Disease"/>
            <person name="Wu L."/>
            <person name="Ma J."/>
        </authorList>
    </citation>
    <scope>NUCLEOTIDE SEQUENCE [LARGE SCALE GENOMIC DNA]</scope>
    <source>
        <strain evidence="2">CECT 7184</strain>
    </source>
</reference>
<gene>
    <name evidence="1" type="ORF">QW060_08165</name>
</gene>
<accession>A0ABT8CTZ8</accession>
<keyword evidence="2" id="KW-1185">Reference proteome</keyword>
<dbReference type="RefSeq" id="WP_290363146.1">
    <property type="nucleotide sequence ID" value="NZ_JAUFQU010000001.1"/>
</dbReference>
<organism evidence="1 2">
    <name type="scientific">Paenimyroides ceti</name>
    <dbReference type="NCBI Taxonomy" id="395087"/>
    <lineage>
        <taxon>Bacteria</taxon>
        <taxon>Pseudomonadati</taxon>
        <taxon>Bacteroidota</taxon>
        <taxon>Flavobacteriia</taxon>
        <taxon>Flavobacteriales</taxon>
        <taxon>Flavobacteriaceae</taxon>
        <taxon>Paenimyroides</taxon>
    </lineage>
</organism>
<evidence type="ECO:0000313" key="2">
    <source>
        <dbReference type="Proteomes" id="UP001242368"/>
    </source>
</evidence>
<dbReference type="EMBL" id="JAUFQU010000001">
    <property type="protein sequence ID" value="MDN3707108.1"/>
    <property type="molecule type" value="Genomic_DNA"/>
</dbReference>
<name>A0ABT8CTZ8_9FLAO</name>
<evidence type="ECO:0000313" key="1">
    <source>
        <dbReference type="EMBL" id="MDN3707108.1"/>
    </source>
</evidence>
<proteinExistence type="predicted"/>
<comment type="caution">
    <text evidence="1">The sequence shown here is derived from an EMBL/GenBank/DDBJ whole genome shotgun (WGS) entry which is preliminary data.</text>
</comment>
<protein>
    <submittedName>
        <fullName evidence="1">Uncharacterized protein</fullName>
    </submittedName>
</protein>